<dbReference type="GO" id="GO:0016791">
    <property type="term" value="F:phosphatase activity"/>
    <property type="evidence" value="ECO:0007669"/>
    <property type="project" value="TreeGrafter"/>
</dbReference>
<dbReference type="GO" id="GO:0000287">
    <property type="term" value="F:magnesium ion binding"/>
    <property type="evidence" value="ECO:0007669"/>
    <property type="project" value="TreeGrafter"/>
</dbReference>
<accession>A0A402AYR1</accession>
<proteinExistence type="predicted"/>
<evidence type="ECO:0000313" key="2">
    <source>
        <dbReference type="Proteomes" id="UP000287188"/>
    </source>
</evidence>
<reference evidence="2" key="1">
    <citation type="submission" date="2018-12" db="EMBL/GenBank/DDBJ databases">
        <title>Tengunoibacter tsumagoiensis gen. nov., sp. nov., Dictyobacter kobayashii sp. nov., D. alpinus sp. nov., and D. joshuensis sp. nov. and description of Dictyobacteraceae fam. nov. within the order Ktedonobacterales isolated from Tengu-no-mugimeshi.</title>
        <authorList>
            <person name="Wang C.M."/>
            <person name="Zheng Y."/>
            <person name="Sakai Y."/>
            <person name="Toyoda A."/>
            <person name="Minakuchi Y."/>
            <person name="Abe K."/>
            <person name="Yokota A."/>
            <person name="Yabe S."/>
        </authorList>
    </citation>
    <scope>NUCLEOTIDE SEQUENCE [LARGE SCALE GENOMIC DNA]</scope>
    <source>
        <strain evidence="2">Uno11</strain>
    </source>
</reference>
<dbReference type="EMBL" id="BIFS01000002">
    <property type="protein sequence ID" value="GCE24246.1"/>
    <property type="molecule type" value="Genomic_DNA"/>
</dbReference>
<dbReference type="PROSITE" id="PS01228">
    <property type="entry name" value="COF_1"/>
    <property type="match status" value="1"/>
</dbReference>
<dbReference type="OrthoDB" id="9781413at2"/>
<gene>
    <name evidence="1" type="ORF">KDK_80460</name>
</gene>
<protein>
    <submittedName>
        <fullName evidence="1">Uncharacterized protein</fullName>
    </submittedName>
</protein>
<sequence length="61" mass="6670">MYRLLAIDLDGTLLSPQHTITPRTLDVLQRALAAGMRLVIATGRVPYSVHSVIGSSRLTRP</sequence>
<dbReference type="Pfam" id="PF08282">
    <property type="entry name" value="Hydrolase_3"/>
    <property type="match status" value="1"/>
</dbReference>
<evidence type="ECO:0000313" key="1">
    <source>
        <dbReference type="EMBL" id="GCE24246.1"/>
    </source>
</evidence>
<dbReference type="Gene3D" id="3.40.50.1000">
    <property type="entry name" value="HAD superfamily/HAD-like"/>
    <property type="match status" value="1"/>
</dbReference>
<organism evidence="1 2">
    <name type="scientific">Dictyobacter kobayashii</name>
    <dbReference type="NCBI Taxonomy" id="2014872"/>
    <lineage>
        <taxon>Bacteria</taxon>
        <taxon>Bacillati</taxon>
        <taxon>Chloroflexota</taxon>
        <taxon>Ktedonobacteria</taxon>
        <taxon>Ktedonobacterales</taxon>
        <taxon>Dictyobacteraceae</taxon>
        <taxon>Dictyobacter</taxon>
    </lineage>
</organism>
<dbReference type="GO" id="GO:0005829">
    <property type="term" value="C:cytosol"/>
    <property type="evidence" value="ECO:0007669"/>
    <property type="project" value="TreeGrafter"/>
</dbReference>
<dbReference type="AlphaFoldDB" id="A0A402AYR1"/>
<dbReference type="PANTHER" id="PTHR10000:SF8">
    <property type="entry name" value="HAD SUPERFAMILY HYDROLASE-LIKE, TYPE 3"/>
    <property type="match status" value="1"/>
</dbReference>
<dbReference type="SUPFAM" id="SSF56784">
    <property type="entry name" value="HAD-like"/>
    <property type="match status" value="1"/>
</dbReference>
<comment type="caution">
    <text evidence="1">The sequence shown here is derived from an EMBL/GenBank/DDBJ whole genome shotgun (WGS) entry which is preliminary data.</text>
</comment>
<keyword evidence="2" id="KW-1185">Reference proteome</keyword>
<dbReference type="InterPro" id="IPR023214">
    <property type="entry name" value="HAD_sf"/>
</dbReference>
<dbReference type="Proteomes" id="UP000287188">
    <property type="component" value="Unassembled WGS sequence"/>
</dbReference>
<name>A0A402AYR1_9CHLR</name>
<dbReference type="PANTHER" id="PTHR10000">
    <property type="entry name" value="PHOSPHOSERINE PHOSPHATASE"/>
    <property type="match status" value="1"/>
</dbReference>
<dbReference type="InterPro" id="IPR036412">
    <property type="entry name" value="HAD-like_sf"/>
</dbReference>